<evidence type="ECO:0000256" key="1">
    <source>
        <dbReference type="ARBA" id="ARBA00004123"/>
    </source>
</evidence>
<feature type="compositionally biased region" description="Polar residues" evidence="2">
    <location>
        <begin position="364"/>
        <end position="376"/>
    </location>
</feature>
<dbReference type="InterPro" id="IPR001356">
    <property type="entry name" value="HD"/>
</dbReference>
<dbReference type="EMBL" id="CADCXU010023102">
    <property type="protein sequence ID" value="CAB0010679.1"/>
    <property type="molecule type" value="Genomic_DNA"/>
</dbReference>
<feature type="compositionally biased region" description="Low complexity" evidence="2">
    <location>
        <begin position="377"/>
        <end position="391"/>
    </location>
</feature>
<feature type="compositionally biased region" description="Basic and acidic residues" evidence="2">
    <location>
        <begin position="628"/>
        <end position="640"/>
    </location>
</feature>
<evidence type="ECO:0000256" key="2">
    <source>
        <dbReference type="SAM" id="MobiDB-lite"/>
    </source>
</evidence>
<evidence type="ECO:0008006" key="5">
    <source>
        <dbReference type="Google" id="ProtNLM"/>
    </source>
</evidence>
<keyword evidence="4" id="KW-1185">Reference proteome</keyword>
<feature type="compositionally biased region" description="Basic and acidic residues" evidence="2">
    <location>
        <begin position="579"/>
        <end position="619"/>
    </location>
</feature>
<name>A0A6H5H5F2_9HEMI</name>
<sequence>MRGKETAKETAMFGGRTTFLILEAERLFSLEKGNFPRCGNAGERARPTTGDYGKLEHGKCWFNHRRRSGLGKIICDRILVCEEWCDCPLFPQICEPVSRLIGWLEYIYSITPWTTDDFPLSGTQGVIGAIGTSCYSENMEGTRRPRIVGTARRPPLVLILFPITSHTQIYAKIAPLSAYISNASVSIFLTYLLNDSLGFLAFKSVFLLLSEIVHSFSSLSQSHPTNPTHPPRRCWCEGRRHGGAYLAQFIARNRSSLWRMEKRKPSHPSAPSIKFHLKFVIVLKSRIGTNFQEKRSMMHIYSESLPEQVSVKIWFQNHRYKCKRQAKEKAMAEQNAQNQGGSSPRRVAVPVLVKDGKPCGAGSESRQQHCANHTNSQQHNQQLIYQRQQHHQQQSANMCPSYLPLQTRACQDFFHGGSPSRTVISGKPHSWMRRNSSQYRTTTVPSPPSTPPFPFLNGSPNSPYMHACHESWRWWGPQSRGRGFRQGPPSLVEANTGPYLPSTHTHSPQENGSIGIVLKSRIGTELRKKTFTYTHLLRITSRTKDGGKFITRNGTQNAIVTMSTRAFPLLKTTASGFGDEGRGQRAKSEERRAKSEERRAKSKEQRAKSKKQRAESREQRAKRKRAKSKEPRAKSKEQEQLRMYLKANVPTSFPPGSQRWARHCSMSKSHRLLLWYRQSPHFL</sequence>
<gene>
    <name evidence="3" type="ORF">NTEN_LOCUS15705</name>
</gene>
<evidence type="ECO:0000313" key="4">
    <source>
        <dbReference type="Proteomes" id="UP000479000"/>
    </source>
</evidence>
<dbReference type="GO" id="GO:0003677">
    <property type="term" value="F:DNA binding"/>
    <property type="evidence" value="ECO:0007669"/>
    <property type="project" value="InterPro"/>
</dbReference>
<dbReference type="GO" id="GO:0005634">
    <property type="term" value="C:nucleus"/>
    <property type="evidence" value="ECO:0007669"/>
    <property type="project" value="UniProtKB-SubCell"/>
</dbReference>
<protein>
    <recommendedName>
        <fullName evidence="5">Homeobox domain-containing protein</fullName>
    </recommendedName>
</protein>
<feature type="region of interest" description="Disordered" evidence="2">
    <location>
        <begin position="326"/>
        <end position="391"/>
    </location>
</feature>
<reference evidence="3 4" key="1">
    <citation type="submission" date="2020-02" db="EMBL/GenBank/DDBJ databases">
        <authorList>
            <person name="Ferguson B K."/>
        </authorList>
    </citation>
    <scope>NUCLEOTIDE SEQUENCE [LARGE SCALE GENOMIC DNA]</scope>
</reference>
<dbReference type="InterPro" id="IPR009057">
    <property type="entry name" value="Homeodomain-like_sf"/>
</dbReference>
<proteinExistence type="predicted"/>
<dbReference type="OrthoDB" id="6626651at2759"/>
<dbReference type="SUPFAM" id="SSF46689">
    <property type="entry name" value="Homeodomain-like"/>
    <property type="match status" value="1"/>
</dbReference>
<comment type="subcellular location">
    <subcellularLocation>
        <location evidence="1">Nucleus</location>
    </subcellularLocation>
</comment>
<dbReference type="Gene3D" id="1.10.10.60">
    <property type="entry name" value="Homeodomain-like"/>
    <property type="match status" value="1"/>
</dbReference>
<accession>A0A6H5H5F2</accession>
<organism evidence="3 4">
    <name type="scientific">Nesidiocoris tenuis</name>
    <dbReference type="NCBI Taxonomy" id="355587"/>
    <lineage>
        <taxon>Eukaryota</taxon>
        <taxon>Metazoa</taxon>
        <taxon>Ecdysozoa</taxon>
        <taxon>Arthropoda</taxon>
        <taxon>Hexapoda</taxon>
        <taxon>Insecta</taxon>
        <taxon>Pterygota</taxon>
        <taxon>Neoptera</taxon>
        <taxon>Paraneoptera</taxon>
        <taxon>Hemiptera</taxon>
        <taxon>Heteroptera</taxon>
        <taxon>Panheteroptera</taxon>
        <taxon>Cimicomorpha</taxon>
        <taxon>Miridae</taxon>
        <taxon>Dicyphina</taxon>
        <taxon>Nesidiocoris</taxon>
    </lineage>
</organism>
<feature type="region of interest" description="Disordered" evidence="2">
    <location>
        <begin position="419"/>
        <end position="449"/>
    </location>
</feature>
<dbReference type="AlphaFoldDB" id="A0A6H5H5F2"/>
<evidence type="ECO:0000313" key="3">
    <source>
        <dbReference type="EMBL" id="CAB0010679.1"/>
    </source>
</evidence>
<feature type="region of interest" description="Disordered" evidence="2">
    <location>
        <begin position="572"/>
        <end position="640"/>
    </location>
</feature>
<dbReference type="Proteomes" id="UP000479000">
    <property type="component" value="Unassembled WGS sequence"/>
</dbReference>
<dbReference type="CDD" id="cd00086">
    <property type="entry name" value="homeodomain"/>
    <property type="match status" value="1"/>
</dbReference>